<feature type="domain" description="F-box" evidence="2">
    <location>
        <begin position="59"/>
        <end position="108"/>
    </location>
</feature>
<feature type="compositionally biased region" description="Acidic residues" evidence="1">
    <location>
        <begin position="1"/>
        <end position="24"/>
    </location>
</feature>
<dbReference type="EMBL" id="JARKIB010000060">
    <property type="protein sequence ID" value="KAJ7751982.1"/>
    <property type="molecule type" value="Genomic_DNA"/>
</dbReference>
<dbReference type="PROSITE" id="PS50181">
    <property type="entry name" value="FBOX"/>
    <property type="match status" value="1"/>
</dbReference>
<dbReference type="Proteomes" id="UP001215598">
    <property type="component" value="Unassembled WGS sequence"/>
</dbReference>
<dbReference type="AlphaFoldDB" id="A0AAD7IWJ8"/>
<organism evidence="3 4">
    <name type="scientific">Mycena metata</name>
    <dbReference type="NCBI Taxonomy" id="1033252"/>
    <lineage>
        <taxon>Eukaryota</taxon>
        <taxon>Fungi</taxon>
        <taxon>Dikarya</taxon>
        <taxon>Basidiomycota</taxon>
        <taxon>Agaricomycotina</taxon>
        <taxon>Agaricomycetes</taxon>
        <taxon>Agaricomycetidae</taxon>
        <taxon>Agaricales</taxon>
        <taxon>Marasmiineae</taxon>
        <taxon>Mycenaceae</taxon>
        <taxon>Mycena</taxon>
    </lineage>
</organism>
<accession>A0AAD7IWJ8</accession>
<feature type="region of interest" description="Disordered" evidence="1">
    <location>
        <begin position="1"/>
        <end position="53"/>
    </location>
</feature>
<evidence type="ECO:0000256" key="1">
    <source>
        <dbReference type="SAM" id="MobiDB-lite"/>
    </source>
</evidence>
<protein>
    <recommendedName>
        <fullName evidence="2">F-box domain-containing protein</fullName>
    </recommendedName>
</protein>
<gene>
    <name evidence="3" type="ORF">B0H16DRAFT_1887318</name>
</gene>
<dbReference type="InterPro" id="IPR001810">
    <property type="entry name" value="F-box_dom"/>
</dbReference>
<reference evidence="3" key="1">
    <citation type="submission" date="2023-03" db="EMBL/GenBank/DDBJ databases">
        <title>Massive genome expansion in bonnet fungi (Mycena s.s.) driven by repeated elements and novel gene families across ecological guilds.</title>
        <authorList>
            <consortium name="Lawrence Berkeley National Laboratory"/>
            <person name="Harder C.B."/>
            <person name="Miyauchi S."/>
            <person name="Viragh M."/>
            <person name="Kuo A."/>
            <person name="Thoen E."/>
            <person name="Andreopoulos B."/>
            <person name="Lu D."/>
            <person name="Skrede I."/>
            <person name="Drula E."/>
            <person name="Henrissat B."/>
            <person name="Morin E."/>
            <person name="Kohler A."/>
            <person name="Barry K."/>
            <person name="LaButti K."/>
            <person name="Morin E."/>
            <person name="Salamov A."/>
            <person name="Lipzen A."/>
            <person name="Mereny Z."/>
            <person name="Hegedus B."/>
            <person name="Baldrian P."/>
            <person name="Stursova M."/>
            <person name="Weitz H."/>
            <person name="Taylor A."/>
            <person name="Grigoriev I.V."/>
            <person name="Nagy L.G."/>
            <person name="Martin F."/>
            <person name="Kauserud H."/>
        </authorList>
    </citation>
    <scope>NUCLEOTIDE SEQUENCE</scope>
    <source>
        <strain evidence="3">CBHHK182m</strain>
    </source>
</reference>
<proteinExistence type="predicted"/>
<evidence type="ECO:0000313" key="4">
    <source>
        <dbReference type="Proteomes" id="UP001215598"/>
    </source>
</evidence>
<sequence length="675" mass="76781">MEVEQEEYNDDAQDDPLAENDVYSEEPATKRRKTTKGKQVATKTKGTGPAATKARKALSTGMLELPMDVVYEILSRVKPEYLVLLARSLQKFRSVLLSPGANFVWQAAREELDAPSAPSDMSEYTWTKLLYTPEKACFECGKINTKFIDFAFRRRLCLGCRKENLLRVSKPSQQRPFDTEIFALVPHTTRGGYYGGYGGHPDSYWTPELKAIQTKVTEFKQNIRAGQLDAQKKYGEYREERLLKVKNVMDTVEELNSWVDAQETARFSNEQERRDQRYNAIADRLLAAGYTRSELPSSSETGLGLNSVKPLTDDVWAEIQPKIIEWLDTRRAKRARVRRQTRVADAYNTFLRSIVPPSQRFFLPRELFPPTHFGAFRNPETPKMPLTEQLINDADKDNLSLEDFNALTTNAFLADTSAWALQRVNEIAHAASLSVHFPPSVEWVTPCTPSADSHRRLRELGRIFDLATAVFVVDTWKCGHSFYHGWDSVWIHNWPSATNQLPDAKVTFIGRDAMNLGKPDNEVMVFSPAGAEAVRAILCLENLDANTTTTTELDARNSLFWCNHCPANNDLAFTWRGCVVHFLKNDHAQPSWTLVHPNEKLLFTPGADVENSLQNQRRWVCNHCPTTNPYGIYTDVLDHVSQAHSIVSPQRDIDFLYFPSREECAPQILYMSRAA</sequence>
<evidence type="ECO:0000259" key="2">
    <source>
        <dbReference type="PROSITE" id="PS50181"/>
    </source>
</evidence>
<feature type="compositionally biased region" description="Low complexity" evidence="1">
    <location>
        <begin position="41"/>
        <end position="52"/>
    </location>
</feature>
<comment type="caution">
    <text evidence="3">The sequence shown here is derived from an EMBL/GenBank/DDBJ whole genome shotgun (WGS) entry which is preliminary data.</text>
</comment>
<keyword evidence="4" id="KW-1185">Reference proteome</keyword>
<name>A0AAD7IWJ8_9AGAR</name>
<evidence type="ECO:0000313" key="3">
    <source>
        <dbReference type="EMBL" id="KAJ7751982.1"/>
    </source>
</evidence>